<dbReference type="Pfam" id="PF13673">
    <property type="entry name" value="Acetyltransf_10"/>
    <property type="match status" value="1"/>
</dbReference>
<proteinExistence type="predicted"/>
<comment type="caution">
    <text evidence="2">The sequence shown here is derived from an EMBL/GenBank/DDBJ whole genome shotgun (WGS) entry which is preliminary data.</text>
</comment>
<keyword evidence="3" id="KW-1185">Reference proteome</keyword>
<dbReference type="CDD" id="cd04301">
    <property type="entry name" value="NAT_SF"/>
    <property type="match status" value="1"/>
</dbReference>
<organism evidence="2 3">
    <name type="scientific">Aliidiomarina minuta</name>
    <dbReference type="NCBI Taxonomy" id="880057"/>
    <lineage>
        <taxon>Bacteria</taxon>
        <taxon>Pseudomonadati</taxon>
        <taxon>Pseudomonadota</taxon>
        <taxon>Gammaproteobacteria</taxon>
        <taxon>Alteromonadales</taxon>
        <taxon>Idiomarinaceae</taxon>
        <taxon>Aliidiomarina</taxon>
    </lineage>
</organism>
<protein>
    <submittedName>
        <fullName evidence="2">GNAT family N-acetyltransferase</fullName>
    </submittedName>
</protein>
<dbReference type="GO" id="GO:0016747">
    <property type="term" value="F:acyltransferase activity, transferring groups other than amino-acyl groups"/>
    <property type="evidence" value="ECO:0007669"/>
    <property type="project" value="InterPro"/>
</dbReference>
<gene>
    <name evidence="2" type="ORF">CWE09_11980</name>
</gene>
<dbReference type="EMBL" id="PIPL01000003">
    <property type="protein sequence ID" value="RUO23865.1"/>
    <property type="molecule type" value="Genomic_DNA"/>
</dbReference>
<dbReference type="Gene3D" id="3.40.630.30">
    <property type="match status" value="1"/>
</dbReference>
<dbReference type="Proteomes" id="UP000288293">
    <property type="component" value="Unassembled WGS sequence"/>
</dbReference>
<evidence type="ECO:0000313" key="3">
    <source>
        <dbReference type="Proteomes" id="UP000288293"/>
    </source>
</evidence>
<sequence>MTTWQLKAFSDLSLTQLYDLLALRQNVFVVEQNCPYPDADGDDMNWLHLLGYHADELVAYARIRPGSAEQPARIGRVVVAEHARGQQLGRQLMEESMSLVLNREQCTEIVIGAQLYLLDFYTSLGFISEGDDYLEDGIPHQDMRYRNDR</sequence>
<accession>A0A432W3C0</accession>
<dbReference type="InterPro" id="IPR000182">
    <property type="entry name" value="GNAT_dom"/>
</dbReference>
<evidence type="ECO:0000313" key="2">
    <source>
        <dbReference type="EMBL" id="RUO23865.1"/>
    </source>
</evidence>
<reference evidence="2 3" key="1">
    <citation type="journal article" date="2011" name="Front. Microbiol.">
        <title>Genomic signatures of strain selection and enhancement in Bacillus atrophaeus var. globigii, a historical biowarfare simulant.</title>
        <authorList>
            <person name="Gibbons H.S."/>
            <person name="Broomall S.M."/>
            <person name="McNew L.A."/>
            <person name="Daligault H."/>
            <person name="Chapman C."/>
            <person name="Bruce D."/>
            <person name="Karavis M."/>
            <person name="Krepps M."/>
            <person name="McGregor P.A."/>
            <person name="Hong C."/>
            <person name="Park K.H."/>
            <person name="Akmal A."/>
            <person name="Feldman A."/>
            <person name="Lin J.S."/>
            <person name="Chang W.E."/>
            <person name="Higgs B.W."/>
            <person name="Demirev P."/>
            <person name="Lindquist J."/>
            <person name="Liem A."/>
            <person name="Fochler E."/>
            <person name="Read T.D."/>
            <person name="Tapia R."/>
            <person name="Johnson S."/>
            <person name="Bishop-Lilly K.A."/>
            <person name="Detter C."/>
            <person name="Han C."/>
            <person name="Sozhamannan S."/>
            <person name="Rosenzweig C.N."/>
            <person name="Skowronski E.W."/>
        </authorList>
    </citation>
    <scope>NUCLEOTIDE SEQUENCE [LARGE SCALE GENOMIC DNA]</scope>
    <source>
        <strain evidence="2 3">MLST1</strain>
    </source>
</reference>
<dbReference type="SUPFAM" id="SSF55729">
    <property type="entry name" value="Acyl-CoA N-acyltransferases (Nat)"/>
    <property type="match status" value="1"/>
</dbReference>
<dbReference type="InterPro" id="IPR016181">
    <property type="entry name" value="Acyl_CoA_acyltransferase"/>
</dbReference>
<dbReference type="AlphaFoldDB" id="A0A432W3C0"/>
<name>A0A432W3C0_9GAMM</name>
<feature type="domain" description="N-acetyltransferase" evidence="1">
    <location>
        <begin position="7"/>
        <end position="148"/>
    </location>
</feature>
<dbReference type="PROSITE" id="PS51186">
    <property type="entry name" value="GNAT"/>
    <property type="match status" value="1"/>
</dbReference>
<evidence type="ECO:0000259" key="1">
    <source>
        <dbReference type="PROSITE" id="PS51186"/>
    </source>
</evidence>
<dbReference type="OrthoDB" id="9796171at2"/>
<keyword evidence="2" id="KW-0808">Transferase</keyword>
<dbReference type="RefSeq" id="WP_126804285.1">
    <property type="nucleotide sequence ID" value="NZ_PIPL01000003.1"/>
</dbReference>